<dbReference type="AlphaFoldDB" id="A0A0G0QES7"/>
<dbReference type="EMBL" id="LBWB01000015">
    <property type="protein sequence ID" value="KKR00212.1"/>
    <property type="molecule type" value="Genomic_DNA"/>
</dbReference>
<gene>
    <name evidence="1" type="ORF">UT24_C0015G0020</name>
</gene>
<dbReference type="STRING" id="1618574.UT24_C0015G0020"/>
<organism evidence="1 2">
    <name type="scientific">Candidatus Woesebacteria bacterium GW2011_GWB1_39_12</name>
    <dbReference type="NCBI Taxonomy" id="1618574"/>
    <lineage>
        <taxon>Bacteria</taxon>
        <taxon>Candidatus Woeseibacteriota</taxon>
    </lineage>
</organism>
<proteinExistence type="predicted"/>
<protein>
    <submittedName>
        <fullName evidence="1">Uncharacterized protein</fullName>
    </submittedName>
</protein>
<sequence>MTKEKALEELAIVIANRYKRNVADYVAEYNAMQEFNIGDRFLFNNYGRGEEEIEITGFSDINPGGVKYHCVVGDYSSWSYAIEIKDRIIKKINE</sequence>
<evidence type="ECO:0000313" key="1">
    <source>
        <dbReference type="EMBL" id="KKR00212.1"/>
    </source>
</evidence>
<dbReference type="Proteomes" id="UP000033881">
    <property type="component" value="Unassembled WGS sequence"/>
</dbReference>
<accession>A0A0G0QES7</accession>
<comment type="caution">
    <text evidence="1">The sequence shown here is derived from an EMBL/GenBank/DDBJ whole genome shotgun (WGS) entry which is preliminary data.</text>
</comment>
<reference evidence="1 2" key="1">
    <citation type="journal article" date="2015" name="Nature">
        <title>rRNA introns, odd ribosomes, and small enigmatic genomes across a large radiation of phyla.</title>
        <authorList>
            <person name="Brown C.T."/>
            <person name="Hug L.A."/>
            <person name="Thomas B.C."/>
            <person name="Sharon I."/>
            <person name="Castelle C.J."/>
            <person name="Singh A."/>
            <person name="Wilkins M.J."/>
            <person name="Williams K.H."/>
            <person name="Banfield J.F."/>
        </authorList>
    </citation>
    <scope>NUCLEOTIDE SEQUENCE [LARGE SCALE GENOMIC DNA]</scope>
</reference>
<name>A0A0G0QES7_9BACT</name>
<evidence type="ECO:0000313" key="2">
    <source>
        <dbReference type="Proteomes" id="UP000033881"/>
    </source>
</evidence>